<dbReference type="EMBL" id="BART01028621">
    <property type="protein sequence ID" value="GAG91558.1"/>
    <property type="molecule type" value="Genomic_DNA"/>
</dbReference>
<evidence type="ECO:0000313" key="5">
    <source>
        <dbReference type="EMBL" id="GAG91558.1"/>
    </source>
</evidence>
<evidence type="ECO:0000259" key="4">
    <source>
        <dbReference type="PROSITE" id="PS50893"/>
    </source>
</evidence>
<dbReference type="SMART" id="SM00382">
    <property type="entry name" value="AAA"/>
    <property type="match status" value="1"/>
</dbReference>
<dbReference type="GO" id="GO:0005524">
    <property type="term" value="F:ATP binding"/>
    <property type="evidence" value="ECO:0007669"/>
    <property type="project" value="UniProtKB-KW"/>
</dbReference>
<dbReference type="InterPro" id="IPR015854">
    <property type="entry name" value="ABC_transpr_LolD-like"/>
</dbReference>
<keyword evidence="2" id="KW-0547">Nucleotide-binding</keyword>
<protein>
    <recommendedName>
        <fullName evidence="4">ABC transporter domain-containing protein</fullName>
    </recommendedName>
</protein>
<dbReference type="GO" id="GO:0005886">
    <property type="term" value="C:plasma membrane"/>
    <property type="evidence" value="ECO:0007669"/>
    <property type="project" value="TreeGrafter"/>
</dbReference>
<evidence type="ECO:0000256" key="3">
    <source>
        <dbReference type="ARBA" id="ARBA00022840"/>
    </source>
</evidence>
<dbReference type="InterPro" id="IPR003439">
    <property type="entry name" value="ABC_transporter-like_ATP-bd"/>
</dbReference>
<proteinExistence type="predicted"/>
<keyword evidence="3" id="KW-0067">ATP-binding</keyword>
<name>X1C585_9ZZZZ</name>
<dbReference type="GO" id="GO:0022857">
    <property type="term" value="F:transmembrane transporter activity"/>
    <property type="evidence" value="ECO:0007669"/>
    <property type="project" value="TreeGrafter"/>
</dbReference>
<dbReference type="PANTHER" id="PTHR24220">
    <property type="entry name" value="IMPORT ATP-BINDING PROTEIN"/>
    <property type="match status" value="1"/>
</dbReference>
<dbReference type="Gene3D" id="3.40.50.300">
    <property type="entry name" value="P-loop containing nucleotide triphosphate hydrolases"/>
    <property type="match status" value="1"/>
</dbReference>
<accession>X1C585</accession>
<dbReference type="InterPro" id="IPR017911">
    <property type="entry name" value="MacB-like_ATP-bd"/>
</dbReference>
<dbReference type="PANTHER" id="PTHR24220:SF86">
    <property type="entry name" value="ABC TRANSPORTER ABCH.1"/>
    <property type="match status" value="1"/>
</dbReference>
<dbReference type="PROSITE" id="PS50893">
    <property type="entry name" value="ABC_TRANSPORTER_2"/>
    <property type="match status" value="1"/>
</dbReference>
<feature type="non-terminal residue" evidence="5">
    <location>
        <position position="208"/>
    </location>
</feature>
<comment type="caution">
    <text evidence="5">The sequence shown here is derived from an EMBL/GenBank/DDBJ whole genome shotgun (WGS) entry which is preliminary data.</text>
</comment>
<evidence type="ECO:0000256" key="2">
    <source>
        <dbReference type="ARBA" id="ARBA00022741"/>
    </source>
</evidence>
<gene>
    <name evidence="5" type="ORF">S01H4_50411</name>
</gene>
<organism evidence="5">
    <name type="scientific">marine sediment metagenome</name>
    <dbReference type="NCBI Taxonomy" id="412755"/>
    <lineage>
        <taxon>unclassified sequences</taxon>
        <taxon>metagenomes</taxon>
        <taxon>ecological metagenomes</taxon>
    </lineage>
</organism>
<dbReference type="AlphaFoldDB" id="X1C585"/>
<dbReference type="CDD" id="cd03255">
    <property type="entry name" value="ABC_MJ0796_LolCDE_FtsE"/>
    <property type="match status" value="1"/>
</dbReference>
<dbReference type="Pfam" id="PF00005">
    <property type="entry name" value="ABC_tran"/>
    <property type="match status" value="1"/>
</dbReference>
<keyword evidence="1" id="KW-0813">Transport</keyword>
<dbReference type="GO" id="GO:0016887">
    <property type="term" value="F:ATP hydrolysis activity"/>
    <property type="evidence" value="ECO:0007669"/>
    <property type="project" value="InterPro"/>
</dbReference>
<feature type="domain" description="ABC transporter" evidence="4">
    <location>
        <begin position="10"/>
        <end position="208"/>
    </location>
</feature>
<dbReference type="PROSITE" id="PS00211">
    <property type="entry name" value="ABC_TRANSPORTER_1"/>
    <property type="match status" value="1"/>
</dbReference>
<reference evidence="5" key="1">
    <citation type="journal article" date="2014" name="Front. Microbiol.">
        <title>High frequency of phylogenetically diverse reductive dehalogenase-homologous genes in deep subseafloor sedimentary metagenomes.</title>
        <authorList>
            <person name="Kawai M."/>
            <person name="Futagami T."/>
            <person name="Toyoda A."/>
            <person name="Takaki Y."/>
            <person name="Nishi S."/>
            <person name="Hori S."/>
            <person name="Arai W."/>
            <person name="Tsubouchi T."/>
            <person name="Morono Y."/>
            <person name="Uchiyama I."/>
            <person name="Ito T."/>
            <person name="Fujiyama A."/>
            <person name="Inagaki F."/>
            <person name="Takami H."/>
        </authorList>
    </citation>
    <scope>NUCLEOTIDE SEQUENCE</scope>
    <source>
        <strain evidence="5">Expedition CK06-06</strain>
    </source>
</reference>
<evidence type="ECO:0000256" key="1">
    <source>
        <dbReference type="ARBA" id="ARBA00022448"/>
    </source>
</evidence>
<dbReference type="InterPro" id="IPR017871">
    <property type="entry name" value="ABC_transporter-like_CS"/>
</dbReference>
<dbReference type="InterPro" id="IPR027417">
    <property type="entry name" value="P-loop_NTPase"/>
</dbReference>
<dbReference type="SUPFAM" id="SSF52540">
    <property type="entry name" value="P-loop containing nucleoside triphosphate hydrolases"/>
    <property type="match status" value="1"/>
</dbReference>
<sequence>MIGKHKNQIIQLRAVVKAYSTGEGPFLALKDVDIDIQQGEFLGITGKSGAGKTTLLNMISGVSELTSGEVIFYGAGNGSPDTAIPIHTLNEDQLAQWRGENVGIIYQSFELMPTLSLVENVMLPPDFLGSYRPTFSKERALELLELVDIAEHAYKIPAHISGGQKQRVAIARAMVNDPALIIADEPTGNLDSVTAETIFQIFEKLVDQ</sequence>
<dbReference type="InterPro" id="IPR003593">
    <property type="entry name" value="AAA+_ATPase"/>
</dbReference>